<feature type="non-terminal residue" evidence="2">
    <location>
        <position position="71"/>
    </location>
</feature>
<dbReference type="Proteomes" id="UP000235388">
    <property type="component" value="Unassembled WGS sequence"/>
</dbReference>
<evidence type="ECO:0000313" key="3">
    <source>
        <dbReference type="Proteomes" id="UP000235388"/>
    </source>
</evidence>
<dbReference type="EMBL" id="PGCJ01001516">
    <property type="protein sequence ID" value="PLW04999.1"/>
    <property type="molecule type" value="Genomic_DNA"/>
</dbReference>
<dbReference type="AlphaFoldDB" id="A0A2N5RVJ4"/>
<sequence>MAGCRHPSPHVVLSSSSGTKQPAQVTSPRRADHSRPSVLYTTIDAKRRRSSLDDCQSVNISEYKNSLPFGS</sequence>
<accession>A0A2N5RVJ4</accession>
<proteinExistence type="predicted"/>
<feature type="region of interest" description="Disordered" evidence="1">
    <location>
        <begin position="1"/>
        <end position="42"/>
    </location>
</feature>
<gene>
    <name evidence="2" type="ORF">PCANC_26247</name>
</gene>
<organism evidence="2 3">
    <name type="scientific">Puccinia coronata f. sp. avenae</name>
    <dbReference type="NCBI Taxonomy" id="200324"/>
    <lineage>
        <taxon>Eukaryota</taxon>
        <taxon>Fungi</taxon>
        <taxon>Dikarya</taxon>
        <taxon>Basidiomycota</taxon>
        <taxon>Pucciniomycotina</taxon>
        <taxon>Pucciniomycetes</taxon>
        <taxon>Pucciniales</taxon>
        <taxon>Pucciniaceae</taxon>
        <taxon>Puccinia</taxon>
    </lineage>
</organism>
<feature type="compositionally biased region" description="Polar residues" evidence="1">
    <location>
        <begin position="18"/>
        <end position="27"/>
    </location>
</feature>
<name>A0A2N5RVJ4_9BASI</name>
<keyword evidence="3" id="KW-1185">Reference proteome</keyword>
<comment type="caution">
    <text evidence="2">The sequence shown here is derived from an EMBL/GenBank/DDBJ whole genome shotgun (WGS) entry which is preliminary data.</text>
</comment>
<protein>
    <submittedName>
        <fullName evidence="2">Uncharacterized protein</fullName>
    </submittedName>
</protein>
<reference evidence="2 3" key="1">
    <citation type="submission" date="2017-11" db="EMBL/GenBank/DDBJ databases">
        <title>De novo assembly and phasing of dikaryotic genomes from two isolates of Puccinia coronata f. sp. avenae, the causal agent of oat crown rust.</title>
        <authorList>
            <person name="Miller M.E."/>
            <person name="Zhang Y."/>
            <person name="Omidvar V."/>
            <person name="Sperschneider J."/>
            <person name="Schwessinger B."/>
            <person name="Raley C."/>
            <person name="Palmer J.M."/>
            <person name="Garnica D."/>
            <person name="Upadhyaya N."/>
            <person name="Rathjen J."/>
            <person name="Taylor J.M."/>
            <person name="Park R.F."/>
            <person name="Dodds P.N."/>
            <person name="Hirsch C.D."/>
            <person name="Kianian S.F."/>
            <person name="Figueroa M."/>
        </authorList>
    </citation>
    <scope>NUCLEOTIDE SEQUENCE [LARGE SCALE GENOMIC DNA]</scope>
    <source>
        <strain evidence="2">12NC29</strain>
    </source>
</reference>
<evidence type="ECO:0000313" key="2">
    <source>
        <dbReference type="EMBL" id="PLW04999.1"/>
    </source>
</evidence>
<evidence type="ECO:0000256" key="1">
    <source>
        <dbReference type="SAM" id="MobiDB-lite"/>
    </source>
</evidence>